<dbReference type="Gene3D" id="1.25.40.20">
    <property type="entry name" value="Ankyrin repeat-containing domain"/>
    <property type="match status" value="4"/>
</dbReference>
<evidence type="ECO:0000256" key="2">
    <source>
        <dbReference type="PROSITE-ProRule" id="PRU00023"/>
    </source>
</evidence>
<dbReference type="InterPro" id="IPR027417">
    <property type="entry name" value="P-loop_NTPase"/>
</dbReference>
<dbReference type="PROSITE" id="PS50088">
    <property type="entry name" value="ANK_REPEAT"/>
    <property type="match status" value="3"/>
</dbReference>
<accession>A0A9P7R182</accession>
<proteinExistence type="predicted"/>
<dbReference type="PROSITE" id="PS50297">
    <property type="entry name" value="ANK_REP_REGION"/>
    <property type="match status" value="2"/>
</dbReference>
<dbReference type="InterPro" id="IPR002110">
    <property type="entry name" value="Ankyrin_rpt"/>
</dbReference>
<comment type="caution">
    <text evidence="4">The sequence shown here is derived from an EMBL/GenBank/DDBJ whole genome shotgun (WGS) entry which is preliminary data.</text>
</comment>
<keyword evidence="1" id="KW-0677">Repeat</keyword>
<dbReference type="EMBL" id="JAESDN010000007">
    <property type="protein sequence ID" value="KAG7047703.1"/>
    <property type="molecule type" value="Genomic_DNA"/>
</dbReference>
<evidence type="ECO:0000313" key="5">
    <source>
        <dbReference type="Proteomes" id="UP000699042"/>
    </source>
</evidence>
<evidence type="ECO:0000256" key="1">
    <source>
        <dbReference type="ARBA" id="ARBA00022737"/>
    </source>
</evidence>
<feature type="repeat" description="ANK" evidence="2">
    <location>
        <begin position="836"/>
        <end position="868"/>
    </location>
</feature>
<gene>
    <name evidence="4" type="ORF">JMJ77_011047</name>
</gene>
<evidence type="ECO:0000313" key="4">
    <source>
        <dbReference type="EMBL" id="KAG7047703.1"/>
    </source>
</evidence>
<dbReference type="SUPFAM" id="SSF52540">
    <property type="entry name" value="P-loop containing nucleoside triphosphate hydrolases"/>
    <property type="match status" value="1"/>
</dbReference>
<dbReference type="Pfam" id="PF24883">
    <property type="entry name" value="NPHP3_N"/>
    <property type="match status" value="1"/>
</dbReference>
<feature type="domain" description="Nephrocystin 3-like N-terminal" evidence="3">
    <location>
        <begin position="208"/>
        <end position="372"/>
    </location>
</feature>
<feature type="repeat" description="ANK" evidence="2">
    <location>
        <begin position="1148"/>
        <end position="1180"/>
    </location>
</feature>
<dbReference type="SUPFAM" id="SSF48403">
    <property type="entry name" value="Ankyrin repeat"/>
    <property type="match status" value="2"/>
</dbReference>
<dbReference type="Gene3D" id="3.40.50.300">
    <property type="entry name" value="P-loop containing nucleotide triphosphate hydrolases"/>
    <property type="match status" value="1"/>
</dbReference>
<dbReference type="Pfam" id="PF00023">
    <property type="entry name" value="Ank"/>
    <property type="match status" value="1"/>
</dbReference>
<evidence type="ECO:0000259" key="3">
    <source>
        <dbReference type="Pfam" id="PF24883"/>
    </source>
</evidence>
<name>A0A9P7R182_9PEZI</name>
<protein>
    <submittedName>
        <fullName evidence="4">Ankyrin repeat protein</fullName>
    </submittedName>
</protein>
<dbReference type="InterPro" id="IPR056884">
    <property type="entry name" value="NPHP3-like_N"/>
</dbReference>
<keyword evidence="2" id="KW-0040">ANK repeat</keyword>
<sequence length="1404" mass="155757">MPISCPRSHIENSASQCQILSPSQVALPDAKGAEKAVKDLADQTRNLSGVLQNLALLASSLEQESSTSAFKAQHLHACRETLLAVEKRLEKPLLGFDEGSRRQAMYRSLKWPLSSNDTNGLLAQIEGHRNTISLALSTDTLEGMLRCLEKQDGIIGSLGSLSKKMERLTAIQTRIQCDDKRREIIDYFFKVNPQVDLQTSSRLRQPLTGLWLTESNSTFLKWMGLPHSGLWLSGIPGAGKTILSGVVIEEVLQKSNQSVAVAFFYCDYKNSESQKLLNILCTIAAQLGQQNDEAFSILEEYYEGLKPESGLHAEPEPKELIDLISTIISAFDKVFIVIDGVDECGDNMTEVSEAIGLLFEVSSAASIAVFSRDEQDIREAIADDFAHIEISAHTEDLELYIRAEMANRRQLRNLSIQNPLFAEEIRRGLVNGAQGMFRWVSCQLDYLCDLSTNRARREALDSLPPTLPETYHRLLLRVCRSSVETKNLVRRVLHWTIAPSQMTLAEMREAVSFASSPHSDFGPDDLIEEDAIFRKCSSLVRKARAIDRYHSVPVIELAHFTVKEYLMSIDDESDVSFFKFNRQKADEELSTFSLKMFVLKATKAKIDPLLDLKLNMNRIIDQFIGDHFYLYSTARLCGLFGTRINPDSHGKLWSQPQNNTESEMFQSLFHSSGSMSLIELAIGSTLRHKSADSSVLRNPWLEDSKERDRAAQAKSTAEGVLAALLSQDFTPLQLAAAIGHPELCISLIERTTDSGTRDFEECLYYAFGTIRTFMFSKSGAYVKSKYRLPFPDLTKPLSGFKQPRRTKAVEALLHAFLKDKAPCSPKSDKLLTKGFGGNTLLHIAASYGASGPIKSLLAAGFDTSIRNKRSQTPLDCAIANRSWDIATLLSPLSPVHTLAKTSVKDLGWERAMVPTLTFGDRVSMLPPSAAIISFAIQHDDFELLKAITSQRLSVDVELPDCTRCPRSPLVTSILLGRKQMTKWLLSRGADVELSGCNYLPSGLRGVVSLIIHKNMGVDIIKLALEESLRQGVEWVDENLNPLHVAALALNSEAMKFLLANLKDHNQQFSSMMRSWSLRRTSTALMLESPSDIINAVSSISQKEIYWARGRRGKAFQGSPLHYAVLSSCQASLNLLLSYGADVDVLDEHQRSPLMLAAELNSTKAVRSLVKAGASLGFYDDETKTALMRAASAGNMEMIKVLDQSKEVALMTDHAGKTALQYALSDKDTAVEICNYFVKRGLEPALHDFELLSPDKFEAEEGPMKTSLLAYVLNTGCLQFAEGSSTSNPLSVAVMGNTPGLLHRLWRLLQRYPRTRKYLNEKTKDSYSPLCVAALYGKDIGLQQLLRYKADPNMEGCSQGSSLMAACTFGRLQAVKRLVRSGAVLSYTNEKGVYRNAFVAALPHP</sequence>
<feature type="repeat" description="ANK" evidence="2">
    <location>
        <begin position="1115"/>
        <end position="1147"/>
    </location>
</feature>
<dbReference type="PANTHER" id="PTHR10039">
    <property type="entry name" value="AMELOGENIN"/>
    <property type="match status" value="1"/>
</dbReference>
<dbReference type="PANTHER" id="PTHR10039:SF15">
    <property type="entry name" value="NACHT DOMAIN-CONTAINING PROTEIN"/>
    <property type="match status" value="1"/>
</dbReference>
<organism evidence="4 5">
    <name type="scientific">Colletotrichum scovillei</name>
    <dbReference type="NCBI Taxonomy" id="1209932"/>
    <lineage>
        <taxon>Eukaryota</taxon>
        <taxon>Fungi</taxon>
        <taxon>Dikarya</taxon>
        <taxon>Ascomycota</taxon>
        <taxon>Pezizomycotina</taxon>
        <taxon>Sordariomycetes</taxon>
        <taxon>Hypocreomycetidae</taxon>
        <taxon>Glomerellales</taxon>
        <taxon>Glomerellaceae</taxon>
        <taxon>Colletotrichum</taxon>
        <taxon>Colletotrichum acutatum species complex</taxon>
    </lineage>
</organism>
<reference evidence="4" key="1">
    <citation type="submission" date="2021-05" db="EMBL/GenBank/DDBJ databases">
        <title>Comparative genomics of three Colletotrichum scovillei strains and genetic complementation revealed genes involved fungal growth and virulence on chili pepper.</title>
        <authorList>
            <person name="Hsieh D.-K."/>
            <person name="Chuang S.-C."/>
            <person name="Chen C.-Y."/>
            <person name="Chao Y.-T."/>
            <person name="Lu M.-Y.J."/>
            <person name="Lee M.-H."/>
            <person name="Shih M.-C."/>
        </authorList>
    </citation>
    <scope>NUCLEOTIDE SEQUENCE</scope>
    <source>
        <strain evidence="4">Coll-153</strain>
    </source>
</reference>
<keyword evidence="5" id="KW-1185">Reference proteome</keyword>
<dbReference type="Proteomes" id="UP000699042">
    <property type="component" value="Unassembled WGS sequence"/>
</dbReference>
<dbReference type="Pfam" id="PF12796">
    <property type="entry name" value="Ank_2"/>
    <property type="match status" value="1"/>
</dbReference>
<dbReference type="SMART" id="SM00248">
    <property type="entry name" value="ANK"/>
    <property type="match status" value="11"/>
</dbReference>
<dbReference type="InterPro" id="IPR036770">
    <property type="entry name" value="Ankyrin_rpt-contain_sf"/>
</dbReference>